<dbReference type="SUPFAM" id="SSF47598">
    <property type="entry name" value="Ribbon-helix-helix"/>
    <property type="match status" value="1"/>
</dbReference>
<dbReference type="Gene3D" id="1.10.1220.10">
    <property type="entry name" value="Met repressor-like"/>
    <property type="match status" value="1"/>
</dbReference>
<protein>
    <submittedName>
        <fullName evidence="1">Uncharacterized protein</fullName>
    </submittedName>
</protein>
<organism evidence="1 2">
    <name type="scientific">Thermoproteota archaeon</name>
    <dbReference type="NCBI Taxonomy" id="2056631"/>
    <lineage>
        <taxon>Archaea</taxon>
        <taxon>Thermoproteota</taxon>
    </lineage>
</organism>
<comment type="caution">
    <text evidence="1">The sequence shown here is derived from an EMBL/GenBank/DDBJ whole genome shotgun (WGS) entry which is preliminary data.</text>
</comment>
<dbReference type="InterPro" id="IPR013321">
    <property type="entry name" value="Arc_rbn_hlx_hlx"/>
</dbReference>
<dbReference type="EMBL" id="QMQV01000121">
    <property type="protein sequence ID" value="RLE47524.1"/>
    <property type="molecule type" value="Genomic_DNA"/>
</dbReference>
<evidence type="ECO:0000313" key="1">
    <source>
        <dbReference type="EMBL" id="RLE47524.1"/>
    </source>
</evidence>
<evidence type="ECO:0000313" key="2">
    <source>
        <dbReference type="Proteomes" id="UP000278475"/>
    </source>
</evidence>
<sequence>MVSSEVVRYSLLLPKDLWVKAKVKAVREGKRLSEVIRELLEEWVEYEEEAVVKALEKPRRESSRKITEFQVSEPSSTNSSLPSFLVNNPWLEVLSRKHG</sequence>
<dbReference type="InterPro" id="IPR010985">
    <property type="entry name" value="Ribbon_hlx_hlx"/>
</dbReference>
<proteinExistence type="predicted"/>
<dbReference type="GO" id="GO:0006355">
    <property type="term" value="P:regulation of DNA-templated transcription"/>
    <property type="evidence" value="ECO:0007669"/>
    <property type="project" value="InterPro"/>
</dbReference>
<accession>A0A497EMQ8</accession>
<gene>
    <name evidence="1" type="ORF">DRJ31_08740</name>
</gene>
<reference evidence="1 2" key="1">
    <citation type="submission" date="2018-06" db="EMBL/GenBank/DDBJ databases">
        <title>Extensive metabolic versatility and redundancy in microbially diverse, dynamic hydrothermal sediments.</title>
        <authorList>
            <person name="Dombrowski N."/>
            <person name="Teske A."/>
            <person name="Baker B.J."/>
        </authorList>
    </citation>
    <scope>NUCLEOTIDE SEQUENCE [LARGE SCALE GENOMIC DNA]</scope>
    <source>
        <strain evidence="1">B66_G16</strain>
    </source>
</reference>
<name>A0A497EMQ8_9CREN</name>
<dbReference type="AlphaFoldDB" id="A0A497EMQ8"/>
<dbReference type="Proteomes" id="UP000278475">
    <property type="component" value="Unassembled WGS sequence"/>
</dbReference>